<protein>
    <submittedName>
        <fullName evidence="1">Uncharacterized protein</fullName>
    </submittedName>
</protein>
<dbReference type="Proteomes" id="UP000766698">
    <property type="component" value="Unassembled WGS sequence"/>
</dbReference>
<name>A0ABR6EEM6_9ACTN</name>
<keyword evidence="2" id="KW-1185">Reference proteome</keyword>
<evidence type="ECO:0000313" key="1">
    <source>
        <dbReference type="EMBL" id="MBB1243783.1"/>
    </source>
</evidence>
<evidence type="ECO:0000313" key="2">
    <source>
        <dbReference type="Proteomes" id="UP000766698"/>
    </source>
</evidence>
<dbReference type="EMBL" id="WMLF01000099">
    <property type="protein sequence ID" value="MBB1243783.1"/>
    <property type="molecule type" value="Genomic_DNA"/>
</dbReference>
<gene>
    <name evidence="1" type="ORF">GL263_09455</name>
</gene>
<accession>A0ABR6EEM6</accession>
<sequence>MSPRRRLVLARGGWPVGGRPDHDRALDGDASPLVRPYVAVDPSPSPPRWVSLSGGPRGPWVLASEVGR</sequence>
<dbReference type="RefSeq" id="WP_182855151.1">
    <property type="nucleotide sequence ID" value="NZ_WMLF01000099.1"/>
</dbReference>
<reference evidence="2" key="1">
    <citation type="journal article" date="2020" name="Syst. Appl. Microbiol.">
        <title>Streptomyces alkaliterrae sp. nov., isolated from an alkaline soil, and emended descriptions of Streptomyces alkaliphilus, Streptomyces calidiresistens and Streptomyces durbertensis.</title>
        <authorList>
            <person name="Swiecimska M."/>
            <person name="Golinska P."/>
            <person name="Nouioui I."/>
            <person name="Wypij M."/>
            <person name="Rai M."/>
            <person name="Sangal V."/>
            <person name="Goodfellow M."/>
        </authorList>
    </citation>
    <scope>NUCLEOTIDE SEQUENCE [LARGE SCALE GENOMIC DNA]</scope>
    <source>
        <strain evidence="2">DSM 104538</strain>
    </source>
</reference>
<proteinExistence type="predicted"/>
<organism evidence="1 2">
    <name type="scientific">Streptomyces durbertensis</name>
    <dbReference type="NCBI Taxonomy" id="2448886"/>
    <lineage>
        <taxon>Bacteria</taxon>
        <taxon>Bacillati</taxon>
        <taxon>Actinomycetota</taxon>
        <taxon>Actinomycetes</taxon>
        <taxon>Kitasatosporales</taxon>
        <taxon>Streptomycetaceae</taxon>
        <taxon>Streptomyces</taxon>
    </lineage>
</organism>
<comment type="caution">
    <text evidence="1">The sequence shown here is derived from an EMBL/GenBank/DDBJ whole genome shotgun (WGS) entry which is preliminary data.</text>
</comment>